<dbReference type="InterPro" id="IPR001680">
    <property type="entry name" value="WD40_rpt"/>
</dbReference>
<protein>
    <submittedName>
        <fullName evidence="4">Uncharacterized protein</fullName>
    </submittedName>
</protein>
<accession>A0A7N0UMT1</accession>
<feature type="repeat" description="WD" evidence="3">
    <location>
        <begin position="127"/>
        <end position="166"/>
    </location>
</feature>
<feature type="repeat" description="WD" evidence="3">
    <location>
        <begin position="240"/>
        <end position="270"/>
    </location>
</feature>
<feature type="repeat" description="WD" evidence="3">
    <location>
        <begin position="198"/>
        <end position="239"/>
    </location>
</feature>
<dbReference type="PRINTS" id="PR00320">
    <property type="entry name" value="GPROTEINBRPT"/>
</dbReference>
<dbReference type="Proteomes" id="UP000594263">
    <property type="component" value="Unplaced"/>
</dbReference>
<dbReference type="PANTHER" id="PTHR22844">
    <property type="entry name" value="F-BOX AND WD40 DOMAIN PROTEIN"/>
    <property type="match status" value="1"/>
</dbReference>
<sequence>MKPARSKLEELWRLSDAENEIQRQLFNADGQPLPTIDDNVNSSFSNVGSISPLNKSPWSEHESSSAIDEEENRLFASSSSPKTNLVCSLVRKEGHIYSLAASGDLLYTGSDSKNIRVWKNQKEFSGFKSNSGLVKSIILSNDKIFTGHQDGKIRIWKVSEKNQNLFKRIGTLPTLKAYLKSSMNPNNYVEIRRKRSVWIKHLDSISSLALSEDGTLLYSASWDRSFKVWRVGDFKCLESIQAHDDAVNSIVVGFNGLVFSGSADGKVKVWRREKQATKKGFKTKHSLMKTLATKDCAITSLAINVESMQVYSGSSDGLVNFWAGSELQHGEVLRGHKLAVLCLAAAGKLVFSGSADMTICVWRRVVEAGGEHVCLAMLTGHAGPVKCLAVEEEEKEASAGSERRWVLYSGSLDRSVKVWKVPEHAKPNNTQIRNAHNNESV</sequence>
<keyword evidence="2" id="KW-0677">Repeat</keyword>
<reference evidence="4" key="1">
    <citation type="submission" date="2021-01" db="UniProtKB">
        <authorList>
            <consortium name="EnsemblPlants"/>
        </authorList>
    </citation>
    <scope>IDENTIFICATION</scope>
</reference>
<name>A0A7N0UMT1_KALFE</name>
<dbReference type="Gene3D" id="2.130.10.10">
    <property type="entry name" value="YVTN repeat-like/Quinoprotein amine dehydrogenase"/>
    <property type="match status" value="2"/>
</dbReference>
<dbReference type="FunFam" id="2.130.10.10:FF:000775">
    <property type="entry name" value="BnaA09g28200D protein"/>
    <property type="match status" value="1"/>
</dbReference>
<dbReference type="InterPro" id="IPR015943">
    <property type="entry name" value="WD40/YVTN_repeat-like_dom_sf"/>
</dbReference>
<proteinExistence type="predicted"/>
<keyword evidence="5" id="KW-1185">Reference proteome</keyword>
<dbReference type="EnsemblPlants" id="Kaladp0072s0059.1.v1.1">
    <property type="protein sequence ID" value="Kaladp0072s0059.1.v1.1.CDS.1"/>
    <property type="gene ID" value="Kaladp0072s0059.v1.1"/>
</dbReference>
<keyword evidence="1 3" id="KW-0853">WD repeat</keyword>
<evidence type="ECO:0000313" key="4">
    <source>
        <dbReference type="EnsemblPlants" id="Kaladp0072s0059.1.v1.1.CDS.1"/>
    </source>
</evidence>
<dbReference type="InterPro" id="IPR036322">
    <property type="entry name" value="WD40_repeat_dom_sf"/>
</dbReference>
<dbReference type="InterPro" id="IPR020472">
    <property type="entry name" value="WD40_PAC1"/>
</dbReference>
<dbReference type="PROSITE" id="PS50294">
    <property type="entry name" value="WD_REPEATS_REGION"/>
    <property type="match status" value="2"/>
</dbReference>
<dbReference type="AlphaFoldDB" id="A0A7N0UMT1"/>
<dbReference type="PANTHER" id="PTHR22844:SF334">
    <property type="entry name" value="PROTEIN JINGUBANG-LIKE"/>
    <property type="match status" value="1"/>
</dbReference>
<dbReference type="SMART" id="SM00320">
    <property type="entry name" value="WD40"/>
    <property type="match status" value="7"/>
</dbReference>
<dbReference type="OMA" id="AINVESM"/>
<evidence type="ECO:0000256" key="2">
    <source>
        <dbReference type="ARBA" id="ARBA00022737"/>
    </source>
</evidence>
<evidence type="ECO:0000313" key="5">
    <source>
        <dbReference type="Proteomes" id="UP000594263"/>
    </source>
</evidence>
<dbReference type="Pfam" id="PF00400">
    <property type="entry name" value="WD40"/>
    <property type="match status" value="6"/>
</dbReference>
<dbReference type="PROSITE" id="PS50082">
    <property type="entry name" value="WD_REPEATS_2"/>
    <property type="match status" value="3"/>
</dbReference>
<organism evidence="4 5">
    <name type="scientific">Kalanchoe fedtschenkoi</name>
    <name type="common">Lavender scallops</name>
    <name type="synonym">South American air plant</name>
    <dbReference type="NCBI Taxonomy" id="63787"/>
    <lineage>
        <taxon>Eukaryota</taxon>
        <taxon>Viridiplantae</taxon>
        <taxon>Streptophyta</taxon>
        <taxon>Embryophyta</taxon>
        <taxon>Tracheophyta</taxon>
        <taxon>Spermatophyta</taxon>
        <taxon>Magnoliopsida</taxon>
        <taxon>eudicotyledons</taxon>
        <taxon>Gunneridae</taxon>
        <taxon>Pentapetalae</taxon>
        <taxon>Saxifragales</taxon>
        <taxon>Crassulaceae</taxon>
        <taxon>Kalanchoe</taxon>
    </lineage>
</organism>
<dbReference type="SUPFAM" id="SSF50978">
    <property type="entry name" value="WD40 repeat-like"/>
    <property type="match status" value="1"/>
</dbReference>
<dbReference type="CDD" id="cd00200">
    <property type="entry name" value="WD40"/>
    <property type="match status" value="1"/>
</dbReference>
<dbReference type="Gramene" id="Kaladp0072s0059.1.v1.1">
    <property type="protein sequence ID" value="Kaladp0072s0059.1.v1.1.CDS.1"/>
    <property type="gene ID" value="Kaladp0072s0059.v1.1"/>
</dbReference>
<dbReference type="InterPro" id="IPR045182">
    <property type="entry name" value="JINGUBANG-like"/>
</dbReference>
<evidence type="ECO:0000256" key="3">
    <source>
        <dbReference type="PROSITE-ProRule" id="PRU00221"/>
    </source>
</evidence>
<evidence type="ECO:0000256" key="1">
    <source>
        <dbReference type="ARBA" id="ARBA00022574"/>
    </source>
</evidence>